<dbReference type="EMBL" id="DQ491002">
    <property type="protein sequence ID" value="ABT14656.1"/>
    <property type="molecule type" value="Genomic_DNA"/>
</dbReference>
<dbReference type="RefSeq" id="YP_001497453.1">
    <property type="nucleotide sequence ID" value="NC_009898.1"/>
</dbReference>
<reference evidence="1 2" key="1">
    <citation type="journal article" date="2007" name="Virology">
        <title>Sequence and annotation of the 369-kb NY-2A and the 345-kb AR158 viruses that infect Chlorella NC64A.</title>
        <authorList>
            <person name="Fitzgerald L.A."/>
            <person name="Graves M.V."/>
            <person name="Li X."/>
            <person name="Feldblyum T."/>
            <person name="Nierman W.C."/>
            <person name="Van Etten J.L."/>
        </authorList>
    </citation>
    <scope>NUCLEOTIDE SEQUENCE [LARGE SCALE GENOMIC DNA]</scope>
    <source>
        <strain evidence="1 2">NY-2A</strain>
    </source>
</reference>
<evidence type="ECO:0000313" key="1">
    <source>
        <dbReference type="EMBL" id="ABT14656.1"/>
    </source>
</evidence>
<organism evidence="1 2">
    <name type="scientific">Paramecium bursaria Chlorella virus NY2A</name>
    <name type="common">PBCV-NY2A</name>
    <dbReference type="NCBI Taxonomy" id="46021"/>
    <lineage>
        <taxon>Viruses</taxon>
        <taxon>Varidnaviria</taxon>
        <taxon>Bamfordvirae</taxon>
        <taxon>Nucleocytoviricota</taxon>
        <taxon>Megaviricetes</taxon>
        <taxon>Algavirales</taxon>
        <taxon>Phycodnaviridae</taxon>
        <taxon>Chlorovirus</taxon>
        <taxon>Chlorovirus americanus</taxon>
    </lineage>
</organism>
<protein>
    <submittedName>
        <fullName evidence="1">Uncharacterized protein b257R</fullName>
    </submittedName>
</protein>
<keyword evidence="2" id="KW-1185">Reference proteome</keyword>
<dbReference type="Proteomes" id="UP000202419">
    <property type="component" value="Segment"/>
</dbReference>
<dbReference type="GeneID" id="5658979"/>
<sequence>MVLLLVRTIQMLVRFVCIITPPARSHYTHTSENVPRNSEYQSLVSRVCYLPNITILKQNRKTKSGINFDMKRMILHSWNTCQLRPKKCRMSTIIMLVRFVCIITPREKRHHTNISKSVLRNSEYRRKISARCCLPKK</sequence>
<organismHost>
    <name type="scientific">Chlorella</name>
    <dbReference type="NCBI Taxonomy" id="3071"/>
</organismHost>
<evidence type="ECO:0000313" key="2">
    <source>
        <dbReference type="Proteomes" id="UP000202419"/>
    </source>
</evidence>
<proteinExistence type="predicted"/>
<gene>
    <name evidence="1" type="primary">b257R</name>
    <name evidence="1" type="ORF">NY2A_b257R</name>
</gene>
<accession>A7IWD2</accession>
<dbReference type="KEGG" id="vg:5658979"/>
<name>A7IWD2_PBCVN</name>